<keyword evidence="3 5" id="KW-1133">Transmembrane helix</keyword>
<feature type="transmembrane region" description="Helical" evidence="5">
    <location>
        <begin position="125"/>
        <end position="145"/>
    </location>
</feature>
<evidence type="ECO:0000256" key="5">
    <source>
        <dbReference type="SAM" id="Phobius"/>
    </source>
</evidence>
<name>R6IIL4_9FIRM</name>
<comment type="caution">
    <text evidence="6">The sequence shown here is derived from an EMBL/GenBank/DDBJ whole genome shotgun (WGS) entry which is preliminary data.</text>
</comment>
<dbReference type="STRING" id="1262914.BN533_00314"/>
<dbReference type="InterPro" id="IPR008217">
    <property type="entry name" value="Ccc1_fam"/>
</dbReference>
<dbReference type="GO" id="GO:0030026">
    <property type="term" value="P:intracellular manganese ion homeostasis"/>
    <property type="evidence" value="ECO:0007669"/>
    <property type="project" value="InterPro"/>
</dbReference>
<dbReference type="GO" id="GO:0005384">
    <property type="term" value="F:manganese ion transmembrane transporter activity"/>
    <property type="evidence" value="ECO:0007669"/>
    <property type="project" value="InterPro"/>
</dbReference>
<comment type="subcellular location">
    <subcellularLocation>
        <location evidence="1">Endomembrane system</location>
        <topology evidence="1">Multi-pass membrane protein</topology>
    </subcellularLocation>
</comment>
<dbReference type="Pfam" id="PF01988">
    <property type="entry name" value="VIT1"/>
    <property type="match status" value="1"/>
</dbReference>
<feature type="transmembrane region" description="Helical" evidence="5">
    <location>
        <begin position="185"/>
        <end position="206"/>
    </location>
</feature>
<sequence>MIFGYTFALKLMEGNEGDAAYNYEDIAAEIPQAQKIAEDEERHEQKLLAILDEERLQYVGSMVLGLNDALVELTGTLAGLTLALQNTKLIALSGLITGVSATLSMASSEFLSARSEGREDAFKSCVYTGIAYCITVALLVLPYLVFDDEHYLHALGTMLMTVVLIILVFTYYISVAKDLDFKKRFWEMALISLSVAAFSFVIGLLVKEALGIDI</sequence>
<proteinExistence type="predicted"/>
<keyword evidence="4 5" id="KW-0472">Membrane</keyword>
<organism evidence="6">
    <name type="scientific">Phascolarctobacterium faecium</name>
    <dbReference type="NCBI Taxonomy" id="33025"/>
    <lineage>
        <taxon>Bacteria</taxon>
        <taxon>Bacillati</taxon>
        <taxon>Bacillota</taxon>
        <taxon>Negativicutes</taxon>
        <taxon>Acidaminococcales</taxon>
        <taxon>Acidaminococcaceae</taxon>
        <taxon>Phascolarctobacterium</taxon>
    </lineage>
</organism>
<dbReference type="GO" id="GO:0012505">
    <property type="term" value="C:endomembrane system"/>
    <property type="evidence" value="ECO:0007669"/>
    <property type="project" value="UniProtKB-SubCell"/>
</dbReference>
<evidence type="ECO:0000313" key="6">
    <source>
        <dbReference type="EMBL" id="CDB45176.1"/>
    </source>
</evidence>
<evidence type="ECO:0000256" key="1">
    <source>
        <dbReference type="ARBA" id="ARBA00004127"/>
    </source>
</evidence>
<dbReference type="HOGENOM" id="CLU_065373_1_0_9"/>
<evidence type="ECO:0000256" key="2">
    <source>
        <dbReference type="ARBA" id="ARBA00022692"/>
    </source>
</evidence>
<reference evidence="6" key="1">
    <citation type="submission" date="2012-11" db="EMBL/GenBank/DDBJ databases">
        <title>Dependencies among metagenomic species, viruses, plasmids and units of genetic variation.</title>
        <authorList>
            <person name="Nielsen H.B."/>
            <person name="Almeida M."/>
            <person name="Juncker A.S."/>
            <person name="Rasmussen S."/>
            <person name="Li J."/>
            <person name="Sunagawa S."/>
            <person name="Plichta D."/>
            <person name="Gautier L."/>
            <person name="Le Chatelier E."/>
            <person name="Peletier E."/>
            <person name="Bonde I."/>
            <person name="Nielsen T."/>
            <person name="Manichanh C."/>
            <person name="Arumugam M."/>
            <person name="Batto J."/>
            <person name="Santos M.B.Q.D."/>
            <person name="Blom N."/>
            <person name="Borruel N."/>
            <person name="Burgdorf K.S."/>
            <person name="Boumezbeur F."/>
            <person name="Casellas F."/>
            <person name="Dore J."/>
            <person name="Guarner F."/>
            <person name="Hansen T."/>
            <person name="Hildebrand F."/>
            <person name="Kaas R.S."/>
            <person name="Kennedy S."/>
            <person name="Kristiansen K."/>
            <person name="Kultima J.R."/>
            <person name="Leonard P."/>
            <person name="Levenez F."/>
            <person name="Lund O."/>
            <person name="Moumen B."/>
            <person name="Le Paslier D."/>
            <person name="Pons N."/>
            <person name="Pedersen O."/>
            <person name="Prifti E."/>
            <person name="Qin J."/>
            <person name="Raes J."/>
            <person name="Tap J."/>
            <person name="Tims S."/>
            <person name="Ussery D.W."/>
            <person name="Yamada T."/>
            <person name="MetaHit consortium"/>
            <person name="Renault P."/>
            <person name="Sicheritz-Ponten T."/>
            <person name="Bork P."/>
            <person name="Wang J."/>
            <person name="Brunak S."/>
            <person name="Ehrlich S.D."/>
        </authorList>
    </citation>
    <scope>NUCLEOTIDE SEQUENCE [LARGE SCALE GENOMIC DNA]</scope>
</reference>
<gene>
    <name evidence="6" type="ORF">BN533_00314</name>
</gene>
<keyword evidence="2 5" id="KW-0812">Transmembrane</keyword>
<dbReference type="CDD" id="cd02431">
    <property type="entry name" value="Ferritin_CCC1_C"/>
    <property type="match status" value="1"/>
</dbReference>
<dbReference type="eggNOG" id="COG1633">
    <property type="taxonomic scope" value="Bacteria"/>
</dbReference>
<accession>R6IIL4</accession>
<dbReference type="EMBL" id="CBDS010000020">
    <property type="protein sequence ID" value="CDB45176.1"/>
    <property type="molecule type" value="Genomic_DNA"/>
</dbReference>
<feature type="transmembrane region" description="Helical" evidence="5">
    <location>
        <begin position="151"/>
        <end position="173"/>
    </location>
</feature>
<protein>
    <submittedName>
        <fullName evidence="6">Uncharacterized membrane protein</fullName>
    </submittedName>
</protein>
<dbReference type="AlphaFoldDB" id="R6IIL4"/>
<feature type="transmembrane region" description="Helical" evidence="5">
    <location>
        <begin position="89"/>
        <end position="113"/>
    </location>
</feature>
<evidence type="ECO:0000256" key="4">
    <source>
        <dbReference type="ARBA" id="ARBA00023136"/>
    </source>
</evidence>
<evidence type="ECO:0000256" key="3">
    <source>
        <dbReference type="ARBA" id="ARBA00022989"/>
    </source>
</evidence>
<dbReference type="eggNOG" id="COG1814">
    <property type="taxonomic scope" value="Bacteria"/>
</dbReference>